<keyword evidence="2" id="KW-1185">Reference proteome</keyword>
<dbReference type="Proteomes" id="UP000054007">
    <property type="component" value="Unassembled WGS sequence"/>
</dbReference>
<gene>
    <name evidence="1" type="ORF">CYLTODRAFT_421783</name>
</gene>
<organism evidence="1 2">
    <name type="scientific">Cylindrobasidium torrendii FP15055 ss-10</name>
    <dbReference type="NCBI Taxonomy" id="1314674"/>
    <lineage>
        <taxon>Eukaryota</taxon>
        <taxon>Fungi</taxon>
        <taxon>Dikarya</taxon>
        <taxon>Basidiomycota</taxon>
        <taxon>Agaricomycotina</taxon>
        <taxon>Agaricomycetes</taxon>
        <taxon>Agaricomycetidae</taxon>
        <taxon>Agaricales</taxon>
        <taxon>Marasmiineae</taxon>
        <taxon>Physalacriaceae</taxon>
        <taxon>Cylindrobasidium</taxon>
    </lineage>
</organism>
<accession>A0A0D7BDL9</accession>
<sequence>MPVYGDQFLDAKWACALGVSFGEASVHRRVLVHPVLAEKSPLWMDEEGKQLEGLIRTAFTKEYEHQYEEIKAATEEIGARMRMEILDKEGAKWQEVKKMKMAVTALCDK</sequence>
<dbReference type="AlphaFoldDB" id="A0A0D7BDL9"/>
<dbReference type="EMBL" id="KN880506">
    <property type="protein sequence ID" value="KIY68280.1"/>
    <property type="molecule type" value="Genomic_DNA"/>
</dbReference>
<protein>
    <submittedName>
        <fullName evidence="1">Uncharacterized protein</fullName>
    </submittedName>
</protein>
<reference evidence="1 2" key="1">
    <citation type="journal article" date="2015" name="Fungal Genet. Biol.">
        <title>Evolution of novel wood decay mechanisms in Agaricales revealed by the genome sequences of Fistulina hepatica and Cylindrobasidium torrendii.</title>
        <authorList>
            <person name="Floudas D."/>
            <person name="Held B.W."/>
            <person name="Riley R."/>
            <person name="Nagy L.G."/>
            <person name="Koehler G."/>
            <person name="Ransdell A.S."/>
            <person name="Younus H."/>
            <person name="Chow J."/>
            <person name="Chiniquy J."/>
            <person name="Lipzen A."/>
            <person name="Tritt A."/>
            <person name="Sun H."/>
            <person name="Haridas S."/>
            <person name="LaButti K."/>
            <person name="Ohm R.A."/>
            <person name="Kues U."/>
            <person name="Blanchette R.A."/>
            <person name="Grigoriev I.V."/>
            <person name="Minto R.E."/>
            <person name="Hibbett D.S."/>
        </authorList>
    </citation>
    <scope>NUCLEOTIDE SEQUENCE [LARGE SCALE GENOMIC DNA]</scope>
    <source>
        <strain evidence="1 2">FP15055 ss-10</strain>
    </source>
</reference>
<evidence type="ECO:0000313" key="2">
    <source>
        <dbReference type="Proteomes" id="UP000054007"/>
    </source>
</evidence>
<evidence type="ECO:0000313" key="1">
    <source>
        <dbReference type="EMBL" id="KIY68280.1"/>
    </source>
</evidence>
<proteinExistence type="predicted"/>
<name>A0A0D7BDL9_9AGAR</name>